<feature type="domain" description="Bacterial transcriptional activator" evidence="4">
    <location>
        <begin position="108"/>
        <end position="226"/>
    </location>
</feature>
<dbReference type="InterPro" id="IPR027417">
    <property type="entry name" value="P-loop_NTPase"/>
</dbReference>
<dbReference type="InterPro" id="IPR011990">
    <property type="entry name" value="TPR-like_helical_dom_sf"/>
</dbReference>
<dbReference type="SMART" id="SM01043">
    <property type="entry name" value="BTAD"/>
    <property type="match status" value="1"/>
</dbReference>
<feature type="repeat" description="TPR" evidence="3">
    <location>
        <begin position="867"/>
        <end position="900"/>
    </location>
</feature>
<dbReference type="Pfam" id="PF13424">
    <property type="entry name" value="TPR_12"/>
    <property type="match status" value="1"/>
</dbReference>
<dbReference type="Pfam" id="PF13191">
    <property type="entry name" value="AAA_16"/>
    <property type="match status" value="1"/>
</dbReference>
<gene>
    <name evidence="5" type="ORF">SAMN05443428_1198</name>
</gene>
<evidence type="ECO:0000313" key="6">
    <source>
        <dbReference type="Proteomes" id="UP000190105"/>
    </source>
</evidence>
<dbReference type="SUPFAM" id="SSF48452">
    <property type="entry name" value="TPR-like"/>
    <property type="match status" value="3"/>
</dbReference>
<dbReference type="AlphaFoldDB" id="A0A1T4Y2E8"/>
<dbReference type="Gene3D" id="3.40.50.300">
    <property type="entry name" value="P-loop containing nucleotide triphosphate hydrolases"/>
    <property type="match status" value="1"/>
</dbReference>
<dbReference type="InterPro" id="IPR019734">
    <property type="entry name" value="TPR_rpt"/>
</dbReference>
<dbReference type="EMBL" id="FUYH01000019">
    <property type="protein sequence ID" value="SKA95658.1"/>
    <property type="molecule type" value="Genomic_DNA"/>
</dbReference>
<organism evidence="5 6">
    <name type="scientific">Caloramator quimbayensis</name>
    <dbReference type="NCBI Taxonomy" id="1147123"/>
    <lineage>
        <taxon>Bacteria</taxon>
        <taxon>Bacillati</taxon>
        <taxon>Bacillota</taxon>
        <taxon>Clostridia</taxon>
        <taxon>Eubacteriales</taxon>
        <taxon>Clostridiaceae</taxon>
        <taxon>Caloramator</taxon>
    </lineage>
</organism>
<reference evidence="6" key="1">
    <citation type="submission" date="2017-02" db="EMBL/GenBank/DDBJ databases">
        <authorList>
            <person name="Varghese N."/>
            <person name="Submissions S."/>
        </authorList>
    </citation>
    <scope>NUCLEOTIDE SEQUENCE [LARGE SCALE GENOMIC DNA]</scope>
    <source>
        <strain evidence="6">USBA 833</strain>
    </source>
</reference>
<dbReference type="PANTHER" id="PTHR16305:SF28">
    <property type="entry name" value="GUANYLATE CYCLASE DOMAIN-CONTAINING PROTEIN"/>
    <property type="match status" value="1"/>
</dbReference>
<dbReference type="OrthoDB" id="190810at2"/>
<keyword evidence="2" id="KW-0067">ATP-binding</keyword>
<keyword evidence="1" id="KW-0547">Nucleotide-binding</keyword>
<dbReference type="Proteomes" id="UP000190105">
    <property type="component" value="Unassembled WGS sequence"/>
</dbReference>
<dbReference type="RefSeq" id="WP_078697215.1">
    <property type="nucleotide sequence ID" value="NZ_FUYH01000019.1"/>
</dbReference>
<dbReference type="GO" id="GO:0004016">
    <property type="term" value="F:adenylate cyclase activity"/>
    <property type="evidence" value="ECO:0007669"/>
    <property type="project" value="TreeGrafter"/>
</dbReference>
<dbReference type="PANTHER" id="PTHR16305">
    <property type="entry name" value="TESTICULAR SOLUBLE ADENYLYL CYCLASE"/>
    <property type="match status" value="1"/>
</dbReference>
<evidence type="ECO:0000256" key="2">
    <source>
        <dbReference type="ARBA" id="ARBA00022840"/>
    </source>
</evidence>
<protein>
    <submittedName>
        <fullName evidence="5">Predicted ATPase</fullName>
    </submittedName>
</protein>
<evidence type="ECO:0000256" key="3">
    <source>
        <dbReference type="PROSITE-ProRule" id="PRU00339"/>
    </source>
</evidence>
<dbReference type="PROSITE" id="PS50005">
    <property type="entry name" value="TPR"/>
    <property type="match status" value="2"/>
</dbReference>
<proteinExistence type="predicted"/>
<keyword evidence="6" id="KW-1185">Reference proteome</keyword>
<dbReference type="GO" id="GO:0005524">
    <property type="term" value="F:ATP binding"/>
    <property type="evidence" value="ECO:0007669"/>
    <property type="project" value="UniProtKB-KW"/>
</dbReference>
<accession>A0A1T4Y2E8</accession>
<name>A0A1T4Y2E8_9CLOT</name>
<evidence type="ECO:0000313" key="5">
    <source>
        <dbReference type="EMBL" id="SKA95658.1"/>
    </source>
</evidence>
<dbReference type="Pfam" id="PF03704">
    <property type="entry name" value="BTAD"/>
    <property type="match status" value="1"/>
</dbReference>
<dbReference type="InterPro" id="IPR005158">
    <property type="entry name" value="BTAD"/>
</dbReference>
<dbReference type="STRING" id="1147123.SAMN05443428_1198"/>
<dbReference type="SMART" id="SM00028">
    <property type="entry name" value="TPR"/>
    <property type="match status" value="6"/>
</dbReference>
<evidence type="ECO:0000259" key="4">
    <source>
        <dbReference type="SMART" id="SM01043"/>
    </source>
</evidence>
<dbReference type="InterPro" id="IPR041664">
    <property type="entry name" value="AAA_16"/>
</dbReference>
<keyword evidence="3" id="KW-0802">TPR repeat</keyword>
<sequence>MDFIYVKMLDAPAVFKNYEIVAFPFKKAEALFYYMILKKQATRDEVCSLLWPDNDEESAKKNLRDSIYKIKKAFDMDIIISPQKSILMINPNINLVKDIDDIENKKKVDTYGEFLRGFSLKDSENFDNWVLANREYFKEAQQKNIYDELKNHLNDENYDLAEKFAKILISIDELDEKAYRILMKIYSAKGMYNKAIELYNKLSFVLEKELGITPELKTKTVLDRILDIREKGKEVKQIKKDIFYGREKQLKELKKIYMEFLKSKISKAAAITGEAGIGKTRLKDEFVKGINEGVLLIQTNCYQAEENYFLKPWNTVMYALWEFIKKSDIEINESIIKSASYMFPNLFDELGSNETIDNFNNMKYGRSEEAVFKIIEAISKNRKIIIVFEDIQWADSMSINLIEDFLLKSVENIMIVMTIRDGYGRRVDKFLTLMSRYEKLYKIEIKRFDLEQTEDFIKTALPDYNLTDDIRRRIFKETEGNTFFIVEFISSILRNKEIDFKSERIVDLIKSRFIDLSDNAMKILGIISMFFDEAPFSIIKEISGKDDMEIMDIIEEIQERNIISEQAYSFDICYKFTHQKLREYIYTNLSQARRIILHGRIAKFLEKDLRGDNRDIHLYSKLIYHYINSGNRISALKYSIKNVNAYLDFNHELFPVLNNFKNDDNQINSFDAIKQITDIEKLIEEIKEEGKDKEKEEVKKYEAMLLHIKGRYLIREGEYDKGVFYIKKMIEIAEAVSDKDLILKGYKQIIFYCIQTYNENMMEEYVESALKISKDTNNLYETGSLLRLKGLNRVMMKDFERAEELLKESIDIFNILNQRQCIYSLNIAAAYNYIGEIRRKNMRFSSALEYYDRAISISGKNSNGAAAVFYGNAGQAAFEMGDYERAKSYFKNALELYEISGSLWGRAIAEGFMALLLTKEGRYSDSKEHLKKADKYAEKLKSPHEIGIVFRIKAEIKHNMKNNDKIYNAFSDYLTEEILLYCQKGTEFLSMAKENYEIEILEVFKKAYIKQPQS</sequence>
<dbReference type="SUPFAM" id="SSF52540">
    <property type="entry name" value="P-loop containing nucleoside triphosphate hydrolases"/>
    <property type="match status" value="1"/>
</dbReference>
<feature type="repeat" description="TPR" evidence="3">
    <location>
        <begin position="828"/>
        <end position="861"/>
    </location>
</feature>
<evidence type="ECO:0000256" key="1">
    <source>
        <dbReference type="ARBA" id="ARBA00022741"/>
    </source>
</evidence>
<dbReference type="Gene3D" id="1.25.40.10">
    <property type="entry name" value="Tetratricopeptide repeat domain"/>
    <property type="match status" value="3"/>
</dbReference>
<dbReference type="GO" id="GO:0005737">
    <property type="term" value="C:cytoplasm"/>
    <property type="evidence" value="ECO:0007669"/>
    <property type="project" value="TreeGrafter"/>
</dbReference>